<comment type="caution">
    <text evidence="1">The sequence shown here is derived from an EMBL/GenBank/DDBJ whole genome shotgun (WGS) entry which is preliminary data.</text>
</comment>
<accession>A0ACB9XNW2</accession>
<protein>
    <submittedName>
        <fullName evidence="1">Uncharacterized protein</fullName>
    </submittedName>
</protein>
<evidence type="ECO:0000313" key="2">
    <source>
        <dbReference type="Proteomes" id="UP001057452"/>
    </source>
</evidence>
<keyword evidence="2" id="KW-1185">Reference proteome</keyword>
<evidence type="ECO:0000313" key="1">
    <source>
        <dbReference type="EMBL" id="KAI4828477.1"/>
    </source>
</evidence>
<proteinExistence type="predicted"/>
<organism evidence="1 2">
    <name type="scientific">Chaenocephalus aceratus</name>
    <name type="common">Blackfin icefish</name>
    <name type="synonym">Chaenichthys aceratus</name>
    <dbReference type="NCBI Taxonomy" id="36190"/>
    <lineage>
        <taxon>Eukaryota</taxon>
        <taxon>Metazoa</taxon>
        <taxon>Chordata</taxon>
        <taxon>Craniata</taxon>
        <taxon>Vertebrata</taxon>
        <taxon>Euteleostomi</taxon>
        <taxon>Actinopterygii</taxon>
        <taxon>Neopterygii</taxon>
        <taxon>Teleostei</taxon>
        <taxon>Neoteleostei</taxon>
        <taxon>Acanthomorphata</taxon>
        <taxon>Eupercaria</taxon>
        <taxon>Perciformes</taxon>
        <taxon>Notothenioidei</taxon>
        <taxon>Channichthyidae</taxon>
        <taxon>Chaenocephalus</taxon>
    </lineage>
</organism>
<name>A0ACB9XNW2_CHAAC</name>
<feature type="non-terminal residue" evidence="1">
    <location>
        <position position="76"/>
    </location>
</feature>
<sequence length="76" mass="8783">MSAHSTLFLFEDELMENNPCHTNPCLHGGSCLQEGDGYSCYCPQGFFWRELRDRSSWQLIFPLSCVKGECGFQKWL</sequence>
<dbReference type="EMBL" id="CM043788">
    <property type="protein sequence ID" value="KAI4828477.1"/>
    <property type="molecule type" value="Genomic_DNA"/>
</dbReference>
<dbReference type="Proteomes" id="UP001057452">
    <property type="component" value="Chromosome 4"/>
</dbReference>
<reference evidence="1" key="1">
    <citation type="submission" date="2022-05" db="EMBL/GenBank/DDBJ databases">
        <title>Chromosome-level genome of Chaenocephalus aceratus.</title>
        <authorList>
            <person name="Park H."/>
        </authorList>
    </citation>
    <scope>NUCLEOTIDE SEQUENCE</scope>
    <source>
        <strain evidence="1">KU_202001</strain>
    </source>
</reference>
<gene>
    <name evidence="1" type="ORF">KUCAC02_022563</name>
</gene>